<evidence type="ECO:0000313" key="9">
    <source>
        <dbReference type="EMBL" id="MBJ3777960.1"/>
    </source>
</evidence>
<feature type="domain" description="Oxo-4-hydroxy-4-carboxy-5-ureidoimidazoline decarboxylase" evidence="8">
    <location>
        <begin position="12"/>
        <end position="166"/>
    </location>
</feature>
<evidence type="ECO:0000313" key="10">
    <source>
        <dbReference type="Proteomes" id="UP000609531"/>
    </source>
</evidence>
<sequence length="190" mass="20209">MPTDAISLGAINGADDAAAARMILPFIERSPLLAARVARHRPFADPHALADAVRTEIAALTPDELIAFLSGHPELAPVAPERMTAHSQQEQARLGLAVPDAAACARLAELNRRYRDKFGFPFIVALVRHPDLESVVGAFVRRLSSTAEEEMRAARDEIAAVSEARIVSTLGTGDDAPGERSASAPWSALG</sequence>
<dbReference type="InterPro" id="IPR018020">
    <property type="entry name" value="OHCU_decarboxylase"/>
</dbReference>
<dbReference type="RefSeq" id="WP_198883857.1">
    <property type="nucleotide sequence ID" value="NZ_JAEKJA010000021.1"/>
</dbReference>
<evidence type="ECO:0000256" key="3">
    <source>
        <dbReference type="ARBA" id="ARBA00012257"/>
    </source>
</evidence>
<keyword evidence="4" id="KW-0659">Purine metabolism</keyword>
<dbReference type="PANTHER" id="PTHR43466">
    <property type="entry name" value="2-OXO-4-HYDROXY-4-CARBOXY-5-UREIDOIMIDAZOLINE DECARBOXYLASE-RELATED"/>
    <property type="match status" value="1"/>
</dbReference>
<dbReference type="GO" id="GO:0019628">
    <property type="term" value="P:urate catabolic process"/>
    <property type="evidence" value="ECO:0007669"/>
    <property type="project" value="TreeGrafter"/>
</dbReference>
<evidence type="ECO:0000256" key="5">
    <source>
        <dbReference type="ARBA" id="ARBA00022793"/>
    </source>
</evidence>
<evidence type="ECO:0000259" key="8">
    <source>
        <dbReference type="Pfam" id="PF09349"/>
    </source>
</evidence>
<dbReference type="EMBL" id="JAEKJA010000021">
    <property type="protein sequence ID" value="MBJ3777960.1"/>
    <property type="molecule type" value="Genomic_DNA"/>
</dbReference>
<feature type="region of interest" description="Disordered" evidence="7">
    <location>
        <begin position="170"/>
        <end position="190"/>
    </location>
</feature>
<dbReference type="EC" id="4.1.1.97" evidence="3"/>
<organism evidence="9 10">
    <name type="scientific">Acuticoccus mangrovi</name>
    <dbReference type="NCBI Taxonomy" id="2796142"/>
    <lineage>
        <taxon>Bacteria</taxon>
        <taxon>Pseudomonadati</taxon>
        <taxon>Pseudomonadota</taxon>
        <taxon>Alphaproteobacteria</taxon>
        <taxon>Hyphomicrobiales</taxon>
        <taxon>Amorphaceae</taxon>
        <taxon>Acuticoccus</taxon>
    </lineage>
</organism>
<evidence type="ECO:0000256" key="2">
    <source>
        <dbReference type="ARBA" id="ARBA00004754"/>
    </source>
</evidence>
<comment type="catalytic activity">
    <reaction evidence="1">
        <text>5-hydroxy-2-oxo-4-ureido-2,5-dihydro-1H-imidazole-5-carboxylate + H(+) = (S)-allantoin + CO2</text>
        <dbReference type="Rhea" id="RHEA:26301"/>
        <dbReference type="ChEBI" id="CHEBI:15378"/>
        <dbReference type="ChEBI" id="CHEBI:15678"/>
        <dbReference type="ChEBI" id="CHEBI:16526"/>
        <dbReference type="ChEBI" id="CHEBI:58639"/>
        <dbReference type="EC" id="4.1.1.97"/>
    </reaction>
</comment>
<dbReference type="AlphaFoldDB" id="A0A934ITX0"/>
<keyword evidence="5" id="KW-0210">Decarboxylase</keyword>
<accession>A0A934ITX0</accession>
<dbReference type="PANTHER" id="PTHR43466:SF1">
    <property type="entry name" value="2-OXO-4-HYDROXY-4-CARBOXY-5-UREIDOIMIDAZOLINE DECARBOXYLASE-RELATED"/>
    <property type="match status" value="1"/>
</dbReference>
<gene>
    <name evidence="9" type="ORF">JCR33_19825</name>
</gene>
<evidence type="ECO:0000256" key="6">
    <source>
        <dbReference type="ARBA" id="ARBA00023239"/>
    </source>
</evidence>
<reference evidence="9" key="1">
    <citation type="submission" date="2020-12" db="EMBL/GenBank/DDBJ databases">
        <title>Bacterial taxonomy.</title>
        <authorList>
            <person name="Pan X."/>
        </authorList>
    </citation>
    <scope>NUCLEOTIDE SEQUENCE</scope>
    <source>
        <strain evidence="9">B2012</strain>
    </source>
</reference>
<dbReference type="InterPro" id="IPR036778">
    <property type="entry name" value="OHCU_decarboxylase_sf"/>
</dbReference>
<evidence type="ECO:0000256" key="4">
    <source>
        <dbReference type="ARBA" id="ARBA00022631"/>
    </source>
</evidence>
<dbReference type="Gene3D" id="1.10.3330.10">
    <property type="entry name" value="Oxo-4-hydroxy-4-carboxy-5-ureidoimidazoline decarboxylase"/>
    <property type="match status" value="1"/>
</dbReference>
<evidence type="ECO:0000256" key="7">
    <source>
        <dbReference type="SAM" id="MobiDB-lite"/>
    </source>
</evidence>
<dbReference type="SUPFAM" id="SSF158694">
    <property type="entry name" value="UraD-Like"/>
    <property type="match status" value="1"/>
</dbReference>
<comment type="pathway">
    <text evidence="2">Purine metabolism; urate degradation; (S)-allantoin from urate: step 3/3.</text>
</comment>
<comment type="caution">
    <text evidence="9">The sequence shown here is derived from an EMBL/GenBank/DDBJ whole genome shotgun (WGS) entry which is preliminary data.</text>
</comment>
<dbReference type="GO" id="GO:0006144">
    <property type="term" value="P:purine nucleobase metabolic process"/>
    <property type="evidence" value="ECO:0007669"/>
    <property type="project" value="UniProtKB-KW"/>
</dbReference>
<dbReference type="Proteomes" id="UP000609531">
    <property type="component" value="Unassembled WGS sequence"/>
</dbReference>
<keyword evidence="6" id="KW-0456">Lyase</keyword>
<dbReference type="Pfam" id="PF09349">
    <property type="entry name" value="OHCU_decarbox"/>
    <property type="match status" value="1"/>
</dbReference>
<evidence type="ECO:0000256" key="1">
    <source>
        <dbReference type="ARBA" id="ARBA00001163"/>
    </source>
</evidence>
<protein>
    <recommendedName>
        <fullName evidence="3">2-oxo-4-hydroxy-4-carboxy-5-ureidoimidazoline decarboxylase</fullName>
        <ecNumber evidence="3">4.1.1.97</ecNumber>
    </recommendedName>
</protein>
<keyword evidence="10" id="KW-1185">Reference proteome</keyword>
<proteinExistence type="predicted"/>
<dbReference type="GO" id="GO:0051997">
    <property type="term" value="F:2-oxo-4-hydroxy-4-carboxy-5-ureidoimidazoline decarboxylase activity"/>
    <property type="evidence" value="ECO:0007669"/>
    <property type="project" value="UniProtKB-EC"/>
</dbReference>
<name>A0A934ITX0_9HYPH</name>